<dbReference type="AlphaFoldDB" id="A0A9X2T1A3"/>
<comment type="caution">
    <text evidence="3">The sequence shown here is derived from an EMBL/GenBank/DDBJ whole genome shotgun (WGS) entry which is preliminary data.</text>
</comment>
<protein>
    <submittedName>
        <fullName evidence="3">Aldo/keto reductase</fullName>
    </submittedName>
</protein>
<dbReference type="EMBL" id="JANTHZ010000002">
    <property type="protein sequence ID" value="MCS0494795.1"/>
    <property type="molecule type" value="Genomic_DNA"/>
</dbReference>
<evidence type="ECO:0000313" key="3">
    <source>
        <dbReference type="EMBL" id="MCS0494795.1"/>
    </source>
</evidence>
<reference evidence="3" key="1">
    <citation type="submission" date="2022-08" db="EMBL/GenBank/DDBJ databases">
        <authorList>
            <person name="Li F."/>
        </authorList>
    </citation>
    <scope>NUCLEOTIDE SEQUENCE</scope>
    <source>
        <strain evidence="3">MQZ15Z-1</strain>
    </source>
</reference>
<dbReference type="GO" id="GO:0016491">
    <property type="term" value="F:oxidoreductase activity"/>
    <property type="evidence" value="ECO:0007669"/>
    <property type="project" value="UniProtKB-KW"/>
</dbReference>
<keyword evidence="1" id="KW-0560">Oxidoreductase</keyword>
<gene>
    <name evidence="3" type="ORF">NVS89_06765</name>
</gene>
<name>A0A9X2T1A3_9HYPH</name>
<proteinExistence type="predicted"/>
<dbReference type="GO" id="GO:0005829">
    <property type="term" value="C:cytosol"/>
    <property type="evidence" value="ECO:0007669"/>
    <property type="project" value="UniProtKB-ARBA"/>
</dbReference>
<organism evidence="3 4">
    <name type="scientific">Ancylobacter mangrovi</name>
    <dbReference type="NCBI Taxonomy" id="2972472"/>
    <lineage>
        <taxon>Bacteria</taxon>
        <taxon>Pseudomonadati</taxon>
        <taxon>Pseudomonadota</taxon>
        <taxon>Alphaproteobacteria</taxon>
        <taxon>Hyphomicrobiales</taxon>
        <taxon>Xanthobacteraceae</taxon>
        <taxon>Ancylobacter</taxon>
    </lineage>
</organism>
<evidence type="ECO:0000313" key="4">
    <source>
        <dbReference type="Proteomes" id="UP001151088"/>
    </source>
</evidence>
<dbReference type="Proteomes" id="UP001151088">
    <property type="component" value="Unassembled WGS sequence"/>
</dbReference>
<dbReference type="InterPro" id="IPR036812">
    <property type="entry name" value="NAD(P)_OxRdtase_dom_sf"/>
</dbReference>
<dbReference type="SUPFAM" id="SSF51430">
    <property type="entry name" value="NAD(P)-linked oxidoreductase"/>
    <property type="match status" value="1"/>
</dbReference>
<dbReference type="FunFam" id="3.20.20.100:FF:000004">
    <property type="entry name" value="Oxidoreductase, aldo/keto reductase"/>
    <property type="match status" value="1"/>
</dbReference>
<sequence>MRYRQLGPSGLFVSELCLGTMTFGGSEGIWGQIGQLRQEEADALVKAAVEAGVNFIDTANVYAGGESERILGNAIRNLGLSRDDLVIATKVLGPMGEGPNARGASRKHILDQCKASLERLRIDHIDLYQIHGFDPATPLVETLEALDTLVRHGHVRYIGLSNWAAWQIVKAIGIGEARQLAPILSLQAYYTLAGRDLEREIVPMLKSEGLGLMVWSPLAGGLLSGKYGRADEGASEGRRASFDFPPVNRDRGYAVIDAMRPIAEAHGVSVAQIALAWLLHQQVVTSVIIGAKRPDQLADNLAAVEVRLSDEELAALDAASALPSEYPGWMLERQGEYRLHMMASAR</sequence>
<dbReference type="InterPro" id="IPR050523">
    <property type="entry name" value="AKR_Detox_Biosynth"/>
</dbReference>
<dbReference type="InterPro" id="IPR023210">
    <property type="entry name" value="NADP_OxRdtase_dom"/>
</dbReference>
<dbReference type="PANTHER" id="PTHR43364">
    <property type="entry name" value="NADH-SPECIFIC METHYLGLYOXAL REDUCTASE-RELATED"/>
    <property type="match status" value="1"/>
</dbReference>
<feature type="domain" description="NADP-dependent oxidoreductase" evidence="2">
    <location>
        <begin position="15"/>
        <end position="319"/>
    </location>
</feature>
<dbReference type="Pfam" id="PF00248">
    <property type="entry name" value="Aldo_ket_red"/>
    <property type="match status" value="1"/>
</dbReference>
<keyword evidence="4" id="KW-1185">Reference proteome</keyword>
<dbReference type="Gene3D" id="3.20.20.100">
    <property type="entry name" value="NADP-dependent oxidoreductase domain"/>
    <property type="match status" value="1"/>
</dbReference>
<dbReference type="RefSeq" id="WP_258731835.1">
    <property type="nucleotide sequence ID" value="NZ_JANTHZ010000002.1"/>
</dbReference>
<evidence type="ECO:0000259" key="2">
    <source>
        <dbReference type="Pfam" id="PF00248"/>
    </source>
</evidence>
<dbReference type="PANTHER" id="PTHR43364:SF4">
    <property type="entry name" value="NAD(P)-LINKED OXIDOREDUCTASE SUPERFAMILY PROTEIN"/>
    <property type="match status" value="1"/>
</dbReference>
<evidence type="ECO:0000256" key="1">
    <source>
        <dbReference type="ARBA" id="ARBA00023002"/>
    </source>
</evidence>
<dbReference type="CDD" id="cd19091">
    <property type="entry name" value="AKR_PsAKR"/>
    <property type="match status" value="1"/>
</dbReference>
<accession>A0A9X2T1A3</accession>